<gene>
    <name evidence="1" type="ORF">W908_00845</name>
</gene>
<name>A0A0M4LNC5_9GAMM</name>
<dbReference type="KEGG" id="tsn:W908_00845"/>
<dbReference type="RefSeq" id="WP_020023573.1">
    <property type="nucleotide sequence ID" value="NZ_CP006911.1"/>
</dbReference>
<dbReference type="EMBL" id="CP006911">
    <property type="protein sequence ID" value="ALE01284.1"/>
    <property type="molecule type" value="Genomic_DNA"/>
</dbReference>
<keyword evidence="2" id="KW-1185">Reference proteome</keyword>
<protein>
    <recommendedName>
        <fullName evidence="3">DUF3501 domain-containing protein</fullName>
    </recommendedName>
</protein>
<evidence type="ECO:0008006" key="3">
    <source>
        <dbReference type="Google" id="ProtNLM"/>
    </source>
</evidence>
<proteinExistence type="predicted"/>
<accession>A0A0M4LNC5</accession>
<evidence type="ECO:0000313" key="2">
    <source>
        <dbReference type="Proteomes" id="UP000068905"/>
    </source>
</evidence>
<dbReference type="Pfam" id="PF12007">
    <property type="entry name" value="DUF3501"/>
    <property type="match status" value="1"/>
</dbReference>
<dbReference type="Proteomes" id="UP000068905">
    <property type="component" value="Chromosome"/>
</dbReference>
<dbReference type="PATRIC" id="fig|1125411.7.peg.166"/>
<dbReference type="OrthoDB" id="9780579at2"/>
<evidence type="ECO:0000313" key="1">
    <source>
        <dbReference type="EMBL" id="ALE01284.1"/>
    </source>
</evidence>
<sequence length="192" mass="22313">MLERQDLLTLEEYAEKRSSIRQETIQVKKLREVHLGEHIRMIFENKQTVQYQVQEMLRIEKIFESSEIQDELDVYNALVPNGANLKATMMIEYSDVAERIVALTELIGVEKSIYFQVGNHEKAFPICNEDLERETDVKTSAVHFMRFEFTQEMIDDFIAGSTIKVGSTHPNYDYEMTLDTESQKVLSGDFTS</sequence>
<organism evidence="1 2">
    <name type="scientific">Candidatus Pseudothioglobus singularis PS1</name>
    <dbReference type="NCBI Taxonomy" id="1125411"/>
    <lineage>
        <taxon>Bacteria</taxon>
        <taxon>Pseudomonadati</taxon>
        <taxon>Pseudomonadota</taxon>
        <taxon>Gammaproteobacteria</taxon>
        <taxon>Candidatus Pseudothioglobaceae</taxon>
        <taxon>Candidatus Pseudothioglobus</taxon>
    </lineage>
</organism>
<dbReference type="STRING" id="1125411.W908_00845"/>
<dbReference type="InterPro" id="IPR021890">
    <property type="entry name" value="DUF3501"/>
</dbReference>
<dbReference type="AlphaFoldDB" id="A0A0M4LNC5"/>
<reference evidence="1 2" key="1">
    <citation type="journal article" date="2015" name="Genome Announc.">
        <title>Genome Sequence of 'Candidatus Thioglobus singularis' Strain PS1, a Mixotroph from the SUP05 Clade of Marine Gammaproteobacteria.</title>
        <authorList>
            <person name="Marshall K.T."/>
            <person name="Morris R.M."/>
        </authorList>
    </citation>
    <scope>NUCLEOTIDE SEQUENCE [LARGE SCALE GENOMIC DNA]</scope>
    <source>
        <strain evidence="1 2">PS1</strain>
    </source>
</reference>